<dbReference type="InterPro" id="IPR036890">
    <property type="entry name" value="HATPase_C_sf"/>
</dbReference>
<evidence type="ECO:0000313" key="4">
    <source>
        <dbReference type="Proteomes" id="UP000295620"/>
    </source>
</evidence>
<name>A0A4R6SYM6_9SPHI</name>
<dbReference type="InterPro" id="IPR050640">
    <property type="entry name" value="Bact_2-comp_sensor_kinase"/>
</dbReference>
<dbReference type="Gene3D" id="3.30.565.10">
    <property type="entry name" value="Histidine kinase-like ATPase, C-terminal domain"/>
    <property type="match status" value="1"/>
</dbReference>
<dbReference type="GO" id="GO:0000155">
    <property type="term" value="F:phosphorelay sensor kinase activity"/>
    <property type="evidence" value="ECO:0007669"/>
    <property type="project" value="InterPro"/>
</dbReference>
<dbReference type="PANTHER" id="PTHR34220:SF7">
    <property type="entry name" value="SENSOR HISTIDINE KINASE YPDA"/>
    <property type="match status" value="1"/>
</dbReference>
<dbReference type="Proteomes" id="UP000295620">
    <property type="component" value="Unassembled WGS sequence"/>
</dbReference>
<gene>
    <name evidence="3" type="ORF">ATK78_0817</name>
</gene>
<dbReference type="PANTHER" id="PTHR34220">
    <property type="entry name" value="SENSOR HISTIDINE KINASE YPDA"/>
    <property type="match status" value="1"/>
</dbReference>
<dbReference type="RefSeq" id="WP_133574745.1">
    <property type="nucleotide sequence ID" value="NZ_SNYC01000003.1"/>
</dbReference>
<keyword evidence="1" id="KW-0812">Transmembrane</keyword>
<dbReference type="Pfam" id="PF06580">
    <property type="entry name" value="His_kinase"/>
    <property type="match status" value="1"/>
</dbReference>
<feature type="transmembrane region" description="Helical" evidence="1">
    <location>
        <begin position="55"/>
        <end position="76"/>
    </location>
</feature>
<keyword evidence="4" id="KW-1185">Reference proteome</keyword>
<evidence type="ECO:0000259" key="2">
    <source>
        <dbReference type="Pfam" id="PF06580"/>
    </source>
</evidence>
<feature type="transmembrane region" description="Helical" evidence="1">
    <location>
        <begin position="20"/>
        <end position="43"/>
    </location>
</feature>
<dbReference type="GO" id="GO:0016020">
    <property type="term" value="C:membrane"/>
    <property type="evidence" value="ECO:0007669"/>
    <property type="project" value="InterPro"/>
</dbReference>
<sequence length="363" mass="42936">MAITTLKKHISDTFKNYRWLLHVLFWVLMLSYVTYSYAISGYFQSKKFPAPLPVIIFTIRHVILFLVSYSFLFLVVPLFKQPKRYRAWLLFLAIFLFFFLLQIWIFKLLMYMAPAINGNPDYTFMRILNRNFGNFFVPLTVFIAFYYFIDIYDQQKGIRNLEQFKRQKIALESSFLKSQVNPHFLFNTLNNIYALSLKKSEQTQVIIEKLESLLHYMLYECKSDFVPLENEFTFANSYIALEKLRHKEDQITVTVNIKGGSKDKQIAPLLLINFLENAFKHGTKTSFGQSWINMDIETKDDTVHFKLQNSKPFNQHGQAITEYKGGIGLKNVQRRLEILYPKRHQLTINNAKDKFEIDLIINL</sequence>
<accession>A0A4R6SYM6</accession>
<reference evidence="3 4" key="1">
    <citation type="submission" date="2019-03" db="EMBL/GenBank/DDBJ databases">
        <title>Genomic Encyclopedia of Archaeal and Bacterial Type Strains, Phase II (KMG-II): from individual species to whole genera.</title>
        <authorList>
            <person name="Goeker M."/>
        </authorList>
    </citation>
    <scope>NUCLEOTIDE SEQUENCE [LARGE SCALE GENOMIC DNA]</scope>
    <source>
        <strain evidence="3 4">DSM 19035</strain>
    </source>
</reference>
<dbReference type="InterPro" id="IPR010559">
    <property type="entry name" value="Sig_transdc_His_kin_internal"/>
</dbReference>
<dbReference type="EMBL" id="SNYC01000003">
    <property type="protein sequence ID" value="TDQ11694.1"/>
    <property type="molecule type" value="Genomic_DNA"/>
</dbReference>
<feature type="transmembrane region" description="Helical" evidence="1">
    <location>
        <begin position="132"/>
        <end position="149"/>
    </location>
</feature>
<feature type="transmembrane region" description="Helical" evidence="1">
    <location>
        <begin position="88"/>
        <end position="112"/>
    </location>
</feature>
<comment type="caution">
    <text evidence="3">The sequence shown here is derived from an EMBL/GenBank/DDBJ whole genome shotgun (WGS) entry which is preliminary data.</text>
</comment>
<evidence type="ECO:0000313" key="3">
    <source>
        <dbReference type="EMBL" id="TDQ11694.1"/>
    </source>
</evidence>
<keyword evidence="1" id="KW-0472">Membrane</keyword>
<dbReference type="OrthoDB" id="9792992at2"/>
<proteinExistence type="predicted"/>
<keyword evidence="1" id="KW-1133">Transmembrane helix</keyword>
<protein>
    <submittedName>
        <fullName evidence="3">GHKL domain-containing protein</fullName>
    </submittedName>
</protein>
<evidence type="ECO:0000256" key="1">
    <source>
        <dbReference type="SAM" id="Phobius"/>
    </source>
</evidence>
<organism evidence="3 4">
    <name type="scientific">Pedobacter metabolipauper</name>
    <dbReference type="NCBI Taxonomy" id="425513"/>
    <lineage>
        <taxon>Bacteria</taxon>
        <taxon>Pseudomonadati</taxon>
        <taxon>Bacteroidota</taxon>
        <taxon>Sphingobacteriia</taxon>
        <taxon>Sphingobacteriales</taxon>
        <taxon>Sphingobacteriaceae</taxon>
        <taxon>Pedobacter</taxon>
    </lineage>
</organism>
<dbReference type="AlphaFoldDB" id="A0A4R6SYM6"/>
<feature type="domain" description="Signal transduction histidine kinase internal region" evidence="2">
    <location>
        <begin position="172"/>
        <end position="248"/>
    </location>
</feature>